<dbReference type="PANTHER" id="PTHR34106">
    <property type="entry name" value="GLYCOSIDASE"/>
    <property type="match status" value="1"/>
</dbReference>
<reference evidence="4 5" key="1">
    <citation type="journal article" date="2016" name="Nat. Commun.">
        <title>Thousands of microbial genomes shed light on interconnected biogeochemical processes in an aquifer system.</title>
        <authorList>
            <person name="Anantharaman K."/>
            <person name="Brown C.T."/>
            <person name="Hug L.A."/>
            <person name="Sharon I."/>
            <person name="Castelle C.J."/>
            <person name="Probst A.J."/>
            <person name="Thomas B.C."/>
            <person name="Singh A."/>
            <person name="Wilkins M.J."/>
            <person name="Karaoz U."/>
            <person name="Brodie E.L."/>
            <person name="Williams K.H."/>
            <person name="Hubbard S.S."/>
            <person name="Banfield J.F."/>
        </authorList>
    </citation>
    <scope>NUCLEOTIDE SEQUENCE [LARGE SCALE GENOMIC DNA]</scope>
</reference>
<dbReference type="Pfam" id="PF04041">
    <property type="entry name" value="Glyco_hydro_130"/>
    <property type="match status" value="1"/>
</dbReference>
<dbReference type="EMBL" id="MFJF01000032">
    <property type="protein sequence ID" value="OGG05515.1"/>
    <property type="molecule type" value="Genomic_DNA"/>
</dbReference>
<evidence type="ECO:0008006" key="6">
    <source>
        <dbReference type="Google" id="ProtNLM"/>
    </source>
</evidence>
<dbReference type="PIRSF" id="PIRSF016202">
    <property type="entry name" value="PH1107"/>
    <property type="match status" value="1"/>
</dbReference>
<protein>
    <recommendedName>
        <fullName evidence="6">Glycosidase</fullName>
    </recommendedName>
</protein>
<dbReference type="AlphaFoldDB" id="A0A1F5YZH4"/>
<dbReference type="CDD" id="cd18614">
    <property type="entry name" value="GH130"/>
    <property type="match status" value="1"/>
</dbReference>
<keyword evidence="2" id="KW-0808">Transferase</keyword>
<evidence type="ECO:0000313" key="5">
    <source>
        <dbReference type="Proteomes" id="UP000177354"/>
    </source>
</evidence>
<sequence>MLLKKIRENPILKPIADHFWESKATFNPAAIYDEGKVHIVYRAIGDHDMSMLGYASSKDGINIDERLDEPIYVPTEPFEFQNADTGKPIPLSPYASGGGGYGGVEDPRITRIGKKFYMTYVAYDGSNPPRVALTSIKVSDFRNKKWNWKKPVLISAPNVVNKNAVIFPEKINGKYVIMHRVFPNILIDFVDHLDFDGSQFLRGDFMIRPRISSWDSRKVGVGAPPIKTDKGWLIIYHAVGDDDPGRYKMGAMLLDLSDPTRIIARSAKPILEPEEYYENEGFKYGVAYPCGAVTLDNTLMVYYGGADMVTCVATAELSTLLNNLLDHSEGELHKLNIPL</sequence>
<dbReference type="Gene3D" id="2.115.10.20">
    <property type="entry name" value="Glycosyl hydrolase domain, family 43"/>
    <property type="match status" value="1"/>
</dbReference>
<dbReference type="PANTHER" id="PTHR34106:SF5">
    <property type="entry name" value="GLYCOSIDASE"/>
    <property type="match status" value="1"/>
</dbReference>
<proteinExistence type="inferred from homology"/>
<name>A0A1F5YZH4_9BACT</name>
<evidence type="ECO:0000256" key="2">
    <source>
        <dbReference type="ARBA" id="ARBA00022679"/>
    </source>
</evidence>
<dbReference type="Proteomes" id="UP000177354">
    <property type="component" value="Unassembled WGS sequence"/>
</dbReference>
<accession>A0A1F5YZH4</accession>
<evidence type="ECO:0000256" key="3">
    <source>
        <dbReference type="ARBA" id="ARBA00024356"/>
    </source>
</evidence>
<evidence type="ECO:0000313" key="4">
    <source>
        <dbReference type="EMBL" id="OGG05515.1"/>
    </source>
</evidence>
<evidence type="ECO:0000256" key="1">
    <source>
        <dbReference type="ARBA" id="ARBA00022676"/>
    </source>
</evidence>
<dbReference type="InterPro" id="IPR023296">
    <property type="entry name" value="Glyco_hydro_beta-prop_sf"/>
</dbReference>
<dbReference type="GO" id="GO:0016757">
    <property type="term" value="F:glycosyltransferase activity"/>
    <property type="evidence" value="ECO:0007669"/>
    <property type="project" value="UniProtKB-KW"/>
</dbReference>
<keyword evidence="1" id="KW-0328">Glycosyltransferase</keyword>
<gene>
    <name evidence="4" type="ORF">A2777_04395</name>
</gene>
<organism evidence="4 5">
    <name type="scientific">Candidatus Gottesmanbacteria bacterium RIFCSPHIGHO2_01_FULL_40_15</name>
    <dbReference type="NCBI Taxonomy" id="1798376"/>
    <lineage>
        <taxon>Bacteria</taxon>
        <taxon>Candidatus Gottesmaniibacteriota</taxon>
    </lineage>
</organism>
<dbReference type="SUPFAM" id="SSF75005">
    <property type="entry name" value="Arabinanase/levansucrase/invertase"/>
    <property type="match status" value="1"/>
</dbReference>
<dbReference type="InterPro" id="IPR007184">
    <property type="entry name" value="Mannoside_phosphorylase"/>
</dbReference>
<comment type="caution">
    <text evidence="4">The sequence shown here is derived from an EMBL/GenBank/DDBJ whole genome shotgun (WGS) entry which is preliminary data.</text>
</comment>
<comment type="similarity">
    <text evidence="3">Belongs to the glycosyl hydrolase 130 family.</text>
</comment>